<dbReference type="EMBL" id="JBHSON010000102">
    <property type="protein sequence ID" value="MFC5753055.1"/>
    <property type="molecule type" value="Genomic_DNA"/>
</dbReference>
<protein>
    <submittedName>
        <fullName evidence="7">4Fe-4S binding protein</fullName>
    </submittedName>
</protein>
<evidence type="ECO:0000256" key="1">
    <source>
        <dbReference type="ARBA" id="ARBA00022485"/>
    </source>
</evidence>
<dbReference type="PANTHER" id="PTHR43687">
    <property type="entry name" value="ADENYLYLSULFATE REDUCTASE, BETA SUBUNIT"/>
    <property type="match status" value="1"/>
</dbReference>
<sequence length="138" mass="15243">MIELVLADRCVGCDLCVRVCPTDVFDTGPGGVPVIARQADCQTCFMCKLYCPADTLYVDPDCRRPVAAREEEIAGTDWPGQYRRDSGWGRHRRAHPNESWRMGEIFATAYRLLGEAPPHPGPPRPGDHGGDVAEEETS</sequence>
<feature type="domain" description="4Fe-4S ferredoxin-type" evidence="6">
    <location>
        <begin position="31"/>
        <end position="61"/>
    </location>
</feature>
<evidence type="ECO:0000256" key="4">
    <source>
        <dbReference type="ARBA" id="ARBA00023014"/>
    </source>
</evidence>
<evidence type="ECO:0000259" key="6">
    <source>
        <dbReference type="PROSITE" id="PS51379"/>
    </source>
</evidence>
<evidence type="ECO:0000256" key="5">
    <source>
        <dbReference type="SAM" id="MobiDB-lite"/>
    </source>
</evidence>
<dbReference type="SUPFAM" id="SSF54862">
    <property type="entry name" value="4Fe-4S ferredoxins"/>
    <property type="match status" value="1"/>
</dbReference>
<keyword evidence="1" id="KW-0004">4Fe-4S</keyword>
<reference evidence="8" key="1">
    <citation type="journal article" date="2019" name="Int. J. Syst. Evol. Microbiol.">
        <title>The Global Catalogue of Microorganisms (GCM) 10K type strain sequencing project: providing services to taxonomists for standard genome sequencing and annotation.</title>
        <authorList>
            <consortium name="The Broad Institute Genomics Platform"/>
            <consortium name="The Broad Institute Genome Sequencing Center for Infectious Disease"/>
            <person name="Wu L."/>
            <person name="Ma J."/>
        </authorList>
    </citation>
    <scope>NUCLEOTIDE SEQUENCE [LARGE SCALE GENOMIC DNA]</scope>
    <source>
        <strain evidence="8">KCTC 42087</strain>
    </source>
</reference>
<dbReference type="RefSeq" id="WP_378289682.1">
    <property type="nucleotide sequence ID" value="NZ_JBHSON010000102.1"/>
</dbReference>
<dbReference type="PANTHER" id="PTHR43687:SF4">
    <property type="entry name" value="BLR5484 PROTEIN"/>
    <property type="match status" value="1"/>
</dbReference>
<evidence type="ECO:0000313" key="8">
    <source>
        <dbReference type="Proteomes" id="UP001596074"/>
    </source>
</evidence>
<keyword evidence="4" id="KW-0411">Iron-sulfur</keyword>
<dbReference type="PROSITE" id="PS00198">
    <property type="entry name" value="4FE4S_FER_1"/>
    <property type="match status" value="1"/>
</dbReference>
<feature type="region of interest" description="Disordered" evidence="5">
    <location>
        <begin position="112"/>
        <end position="138"/>
    </location>
</feature>
<dbReference type="InterPro" id="IPR017896">
    <property type="entry name" value="4Fe4S_Fe-S-bd"/>
</dbReference>
<comment type="caution">
    <text evidence="7">The sequence shown here is derived from an EMBL/GenBank/DDBJ whole genome shotgun (WGS) entry which is preliminary data.</text>
</comment>
<accession>A0ABW1AEV4</accession>
<feature type="domain" description="4Fe-4S ferredoxin-type" evidence="6">
    <location>
        <begin position="1"/>
        <end position="30"/>
    </location>
</feature>
<evidence type="ECO:0000256" key="2">
    <source>
        <dbReference type="ARBA" id="ARBA00022723"/>
    </source>
</evidence>
<dbReference type="InterPro" id="IPR017900">
    <property type="entry name" value="4Fe4S_Fe_S_CS"/>
</dbReference>
<dbReference type="Pfam" id="PF00037">
    <property type="entry name" value="Fer4"/>
    <property type="match status" value="1"/>
</dbReference>
<gene>
    <name evidence="7" type="ORF">ACFPZN_46215</name>
</gene>
<dbReference type="InterPro" id="IPR050572">
    <property type="entry name" value="Fe-S_Ferredoxin"/>
</dbReference>
<dbReference type="Proteomes" id="UP001596074">
    <property type="component" value="Unassembled WGS sequence"/>
</dbReference>
<name>A0ABW1AEV4_9ACTN</name>
<evidence type="ECO:0000256" key="3">
    <source>
        <dbReference type="ARBA" id="ARBA00023004"/>
    </source>
</evidence>
<organism evidence="7 8">
    <name type="scientific">Actinomadura rugatobispora</name>
    <dbReference type="NCBI Taxonomy" id="1994"/>
    <lineage>
        <taxon>Bacteria</taxon>
        <taxon>Bacillati</taxon>
        <taxon>Actinomycetota</taxon>
        <taxon>Actinomycetes</taxon>
        <taxon>Streptosporangiales</taxon>
        <taxon>Thermomonosporaceae</taxon>
        <taxon>Actinomadura</taxon>
    </lineage>
</organism>
<dbReference type="Gene3D" id="3.30.70.20">
    <property type="match status" value="1"/>
</dbReference>
<keyword evidence="3" id="KW-0408">Iron</keyword>
<proteinExistence type="predicted"/>
<keyword evidence="8" id="KW-1185">Reference proteome</keyword>
<keyword evidence="2" id="KW-0479">Metal-binding</keyword>
<dbReference type="PROSITE" id="PS51379">
    <property type="entry name" value="4FE4S_FER_2"/>
    <property type="match status" value="2"/>
</dbReference>
<evidence type="ECO:0000313" key="7">
    <source>
        <dbReference type="EMBL" id="MFC5753055.1"/>
    </source>
</evidence>